<dbReference type="Gene3D" id="3.90.1320.10">
    <property type="entry name" value="Outer-capsid protein sigma 3, large lobe"/>
    <property type="match status" value="1"/>
</dbReference>
<dbReference type="PANTHER" id="PTHR31589">
    <property type="entry name" value="PROTEIN, PUTATIVE (DUF239)-RELATED-RELATED"/>
    <property type="match status" value="1"/>
</dbReference>
<dbReference type="PROSITE" id="PS52045">
    <property type="entry name" value="NEPROSIN_PEP_CD"/>
    <property type="match status" value="1"/>
</dbReference>
<dbReference type="EMBL" id="CM017324">
    <property type="protein sequence ID" value="KAE8037087.1"/>
    <property type="molecule type" value="Genomic_DNA"/>
</dbReference>
<dbReference type="Pfam" id="PF03080">
    <property type="entry name" value="Neprosin"/>
    <property type="match status" value="1"/>
</dbReference>
<name>A0A660KL32_9ROSI</name>
<protein>
    <recommendedName>
        <fullName evidence="1">Neprosin PEP catalytic domain-containing protein</fullName>
    </recommendedName>
</protein>
<dbReference type="PANTHER" id="PTHR31589:SF221">
    <property type="entry name" value="LIGASE, PUTATIVE (DUF239)-RELATED"/>
    <property type="match status" value="1"/>
</dbReference>
<accession>A0A660KL32</accession>
<dbReference type="Proteomes" id="UP000327013">
    <property type="component" value="Chromosome 4"/>
</dbReference>
<dbReference type="AlphaFoldDB" id="A0A660KL32"/>
<dbReference type="InterPro" id="IPR053168">
    <property type="entry name" value="Glutamic_endopeptidase"/>
</dbReference>
<sequence length="151" mass="17386">MDPGSIPNVTNREFYDADEQFEILLLKEPCPEGTIPIRHAREDENYPPRVVPPIPEQEKLNIRHDSLTNGHEYAQASVTGGRYYGARAYINIWNPMTYGSEYSIAQIWVLSGPQDRLNTVEAGWMVNSRDRKPKLFIFWTVSCLNSFHDIT</sequence>
<evidence type="ECO:0000313" key="3">
    <source>
        <dbReference type="Proteomes" id="UP000327013"/>
    </source>
</evidence>
<gene>
    <name evidence="2" type="ORF">FH972_009710</name>
</gene>
<dbReference type="OrthoDB" id="1858978at2759"/>
<dbReference type="InterPro" id="IPR004314">
    <property type="entry name" value="Neprosin"/>
</dbReference>
<evidence type="ECO:0000259" key="1">
    <source>
        <dbReference type="PROSITE" id="PS52045"/>
    </source>
</evidence>
<evidence type="ECO:0000313" key="2">
    <source>
        <dbReference type="EMBL" id="KAE8037087.1"/>
    </source>
</evidence>
<proteinExistence type="predicted"/>
<reference evidence="2 3" key="1">
    <citation type="submission" date="2019-06" db="EMBL/GenBank/DDBJ databases">
        <title>A chromosomal-level reference genome of Carpinus fangiana (Coryloideae, Betulaceae).</title>
        <authorList>
            <person name="Yang X."/>
            <person name="Wang Z."/>
            <person name="Zhang L."/>
            <person name="Hao G."/>
            <person name="Liu J."/>
            <person name="Yang Y."/>
        </authorList>
    </citation>
    <scope>NUCLEOTIDE SEQUENCE [LARGE SCALE GENOMIC DNA]</scope>
    <source>
        <strain evidence="2">Cfa_2016G</strain>
        <tissue evidence="2">Leaf</tissue>
    </source>
</reference>
<feature type="domain" description="Neprosin PEP catalytic" evidence="1">
    <location>
        <begin position="65"/>
        <end position="151"/>
    </location>
</feature>
<organism evidence="2 3">
    <name type="scientific">Carpinus fangiana</name>
    <dbReference type="NCBI Taxonomy" id="176857"/>
    <lineage>
        <taxon>Eukaryota</taxon>
        <taxon>Viridiplantae</taxon>
        <taxon>Streptophyta</taxon>
        <taxon>Embryophyta</taxon>
        <taxon>Tracheophyta</taxon>
        <taxon>Spermatophyta</taxon>
        <taxon>Magnoliopsida</taxon>
        <taxon>eudicotyledons</taxon>
        <taxon>Gunneridae</taxon>
        <taxon>Pentapetalae</taxon>
        <taxon>rosids</taxon>
        <taxon>fabids</taxon>
        <taxon>Fagales</taxon>
        <taxon>Betulaceae</taxon>
        <taxon>Carpinus</taxon>
    </lineage>
</organism>
<keyword evidence="3" id="KW-1185">Reference proteome</keyword>